<dbReference type="InterPro" id="IPR009057">
    <property type="entry name" value="Homeodomain-like_sf"/>
</dbReference>
<name>A0ABX1RB65_9PSEU</name>
<evidence type="ECO:0000256" key="1">
    <source>
        <dbReference type="ARBA" id="ARBA00023015"/>
    </source>
</evidence>
<keyword evidence="7" id="KW-1185">Reference proteome</keyword>
<evidence type="ECO:0000313" key="6">
    <source>
        <dbReference type="EMBL" id="NMH77124.1"/>
    </source>
</evidence>
<comment type="caution">
    <text evidence="6">The sequence shown here is derived from an EMBL/GenBank/DDBJ whole genome shotgun (WGS) entry which is preliminary data.</text>
</comment>
<dbReference type="InterPro" id="IPR050109">
    <property type="entry name" value="HTH-type_TetR-like_transc_reg"/>
</dbReference>
<reference evidence="6 7" key="1">
    <citation type="submission" date="2020-04" db="EMBL/GenBank/DDBJ databases">
        <authorList>
            <person name="Klaysubun C."/>
            <person name="Duangmal K."/>
            <person name="Lipun K."/>
        </authorList>
    </citation>
    <scope>NUCLEOTIDE SEQUENCE [LARGE SCALE GENOMIC DNA]</scope>
    <source>
        <strain evidence="6 7">JCM 11839</strain>
    </source>
</reference>
<evidence type="ECO:0000256" key="4">
    <source>
        <dbReference type="PROSITE-ProRule" id="PRU00335"/>
    </source>
</evidence>
<keyword evidence="1" id="KW-0805">Transcription regulation</keyword>
<dbReference type="PROSITE" id="PS50977">
    <property type="entry name" value="HTH_TETR_2"/>
    <property type="match status" value="1"/>
</dbReference>
<gene>
    <name evidence="6" type="ORF">HF577_08435</name>
</gene>
<dbReference type="Proteomes" id="UP001296706">
    <property type="component" value="Unassembled WGS sequence"/>
</dbReference>
<accession>A0ABX1RB65</accession>
<dbReference type="SUPFAM" id="SSF48498">
    <property type="entry name" value="Tetracyclin repressor-like, C-terminal domain"/>
    <property type="match status" value="1"/>
</dbReference>
<dbReference type="InterPro" id="IPR001647">
    <property type="entry name" value="HTH_TetR"/>
</dbReference>
<dbReference type="SUPFAM" id="SSF46689">
    <property type="entry name" value="Homeodomain-like"/>
    <property type="match status" value="1"/>
</dbReference>
<dbReference type="InterPro" id="IPR036271">
    <property type="entry name" value="Tet_transcr_reg_TetR-rel_C_sf"/>
</dbReference>
<evidence type="ECO:0000256" key="3">
    <source>
        <dbReference type="ARBA" id="ARBA00023163"/>
    </source>
</evidence>
<dbReference type="RefSeq" id="WP_169395195.1">
    <property type="nucleotide sequence ID" value="NZ_BAAAJH010000004.1"/>
</dbReference>
<dbReference type="PANTHER" id="PTHR30055">
    <property type="entry name" value="HTH-TYPE TRANSCRIPTIONAL REGULATOR RUTR"/>
    <property type="match status" value="1"/>
</dbReference>
<keyword evidence="2 4" id="KW-0238">DNA-binding</keyword>
<feature type="DNA-binding region" description="H-T-H motif" evidence="4">
    <location>
        <begin position="24"/>
        <end position="43"/>
    </location>
</feature>
<dbReference type="Pfam" id="PF00440">
    <property type="entry name" value="TetR_N"/>
    <property type="match status" value="1"/>
</dbReference>
<sequence length="192" mass="20499">MDRRAELAEGALDYVLVHGLVGLSLRPLAAALGTSDRMLIYHFGSKERLVGEVLALAQRRLAASLEPPGPDVRGLADLVHHLWAALSTPAAARVTRLYLEICVLAVQEPERFRAAPERLRGPWRAPLQSGLVAFGIAPERAAPVADLILDTLDGLALDRLVATDPARVDAAAAVFAELLDGRYRATGAKGST</sequence>
<evidence type="ECO:0000313" key="7">
    <source>
        <dbReference type="Proteomes" id="UP001296706"/>
    </source>
</evidence>
<keyword evidence="3" id="KW-0804">Transcription</keyword>
<protein>
    <submittedName>
        <fullName evidence="6">TetR/AcrR family transcriptional regulator</fullName>
    </submittedName>
</protein>
<dbReference type="EMBL" id="JAAXKY010000018">
    <property type="protein sequence ID" value="NMH77124.1"/>
    <property type="molecule type" value="Genomic_DNA"/>
</dbReference>
<dbReference type="PANTHER" id="PTHR30055:SF234">
    <property type="entry name" value="HTH-TYPE TRANSCRIPTIONAL REGULATOR BETI"/>
    <property type="match status" value="1"/>
</dbReference>
<evidence type="ECO:0000259" key="5">
    <source>
        <dbReference type="PROSITE" id="PS50977"/>
    </source>
</evidence>
<feature type="domain" description="HTH tetR-type" evidence="5">
    <location>
        <begin position="1"/>
        <end position="61"/>
    </location>
</feature>
<evidence type="ECO:0000256" key="2">
    <source>
        <dbReference type="ARBA" id="ARBA00023125"/>
    </source>
</evidence>
<organism evidence="6 7">
    <name type="scientific">Pseudonocardia xinjiangensis</name>
    <dbReference type="NCBI Taxonomy" id="75289"/>
    <lineage>
        <taxon>Bacteria</taxon>
        <taxon>Bacillati</taxon>
        <taxon>Actinomycetota</taxon>
        <taxon>Actinomycetes</taxon>
        <taxon>Pseudonocardiales</taxon>
        <taxon>Pseudonocardiaceae</taxon>
        <taxon>Pseudonocardia</taxon>
    </lineage>
</organism>
<dbReference type="Gene3D" id="1.10.357.10">
    <property type="entry name" value="Tetracycline Repressor, domain 2"/>
    <property type="match status" value="1"/>
</dbReference>
<proteinExistence type="predicted"/>